<dbReference type="Proteomes" id="UP001501447">
    <property type="component" value="Unassembled WGS sequence"/>
</dbReference>
<dbReference type="InterPro" id="IPR016181">
    <property type="entry name" value="Acyl_CoA_acyltransferase"/>
</dbReference>
<dbReference type="RefSeq" id="WP_344560913.1">
    <property type="nucleotide sequence ID" value="NZ_BAAARJ010000001.1"/>
</dbReference>
<protein>
    <submittedName>
        <fullName evidence="7">Peptidoglycan bridge formation peptidyltransferase VanK-Sc</fullName>
    </submittedName>
</protein>
<dbReference type="InterPro" id="IPR003447">
    <property type="entry name" value="FEMABX"/>
</dbReference>
<evidence type="ECO:0000256" key="2">
    <source>
        <dbReference type="ARBA" id="ARBA00022679"/>
    </source>
</evidence>
<reference evidence="8" key="1">
    <citation type="journal article" date="2019" name="Int. J. Syst. Evol. Microbiol.">
        <title>The Global Catalogue of Microorganisms (GCM) 10K type strain sequencing project: providing services to taxonomists for standard genome sequencing and annotation.</title>
        <authorList>
            <consortium name="The Broad Institute Genomics Platform"/>
            <consortium name="The Broad Institute Genome Sequencing Center for Infectious Disease"/>
            <person name="Wu L."/>
            <person name="Ma J."/>
        </authorList>
    </citation>
    <scope>NUCLEOTIDE SEQUENCE [LARGE SCALE GENOMIC DNA]</scope>
    <source>
        <strain evidence="8">JCM 16373</strain>
    </source>
</reference>
<comment type="similarity">
    <text evidence="1">Belongs to the FemABX family.</text>
</comment>
<accession>A0ABP6BXV0</accession>
<evidence type="ECO:0000256" key="6">
    <source>
        <dbReference type="ARBA" id="ARBA00023316"/>
    </source>
</evidence>
<keyword evidence="6" id="KW-0961">Cell wall biogenesis/degradation</keyword>
<evidence type="ECO:0000313" key="8">
    <source>
        <dbReference type="Proteomes" id="UP001501447"/>
    </source>
</evidence>
<dbReference type="Pfam" id="PF02388">
    <property type="entry name" value="FemAB"/>
    <property type="match status" value="2"/>
</dbReference>
<evidence type="ECO:0000256" key="3">
    <source>
        <dbReference type="ARBA" id="ARBA00022960"/>
    </source>
</evidence>
<dbReference type="InterPro" id="IPR050644">
    <property type="entry name" value="PG_Glycine_Bridge_Synth"/>
</dbReference>
<keyword evidence="5" id="KW-0012">Acyltransferase</keyword>
<evidence type="ECO:0000256" key="4">
    <source>
        <dbReference type="ARBA" id="ARBA00022984"/>
    </source>
</evidence>
<keyword evidence="2" id="KW-0808">Transferase</keyword>
<comment type="caution">
    <text evidence="7">The sequence shown here is derived from an EMBL/GenBank/DDBJ whole genome shotgun (WGS) entry which is preliminary data.</text>
</comment>
<organism evidence="7 8">
    <name type="scientific">Streptomyces axinellae</name>
    <dbReference type="NCBI Taxonomy" id="552788"/>
    <lineage>
        <taxon>Bacteria</taxon>
        <taxon>Bacillati</taxon>
        <taxon>Actinomycetota</taxon>
        <taxon>Actinomycetes</taxon>
        <taxon>Kitasatosporales</taxon>
        <taxon>Streptomycetaceae</taxon>
        <taxon>Streptomyces</taxon>
    </lineage>
</organism>
<evidence type="ECO:0000256" key="5">
    <source>
        <dbReference type="ARBA" id="ARBA00023315"/>
    </source>
</evidence>
<evidence type="ECO:0000313" key="7">
    <source>
        <dbReference type="EMBL" id="GAA2591667.1"/>
    </source>
</evidence>
<gene>
    <name evidence="7" type="ORF">GCM10009863_00760</name>
</gene>
<dbReference type="PROSITE" id="PS51191">
    <property type="entry name" value="FEMABX"/>
    <property type="match status" value="1"/>
</dbReference>
<name>A0ABP6BXV0_9ACTN</name>
<dbReference type="PANTHER" id="PTHR36174:SF1">
    <property type="entry name" value="LIPID II:GLYCINE GLYCYLTRANSFERASE"/>
    <property type="match status" value="1"/>
</dbReference>
<keyword evidence="3" id="KW-0133">Cell shape</keyword>
<keyword evidence="4" id="KW-0573">Peptidoglycan synthesis</keyword>
<proteinExistence type="inferred from homology"/>
<dbReference type="Gene3D" id="3.40.630.30">
    <property type="match status" value="2"/>
</dbReference>
<evidence type="ECO:0000256" key="1">
    <source>
        <dbReference type="ARBA" id="ARBA00009943"/>
    </source>
</evidence>
<sequence>MAFRVRTITAADHAAFNATRSAVSFLQTPAWASVKTEWVSESLGWFDDRGQLVGAGLVLYRQLPGFKTSLAYLPEGPVIDWASDDLAAWLDPLVVHLKRSGAFAIRIGTTLVARTWSAATVKAAIADPELTKLSDVPPDTLNDVAARAHSQLRQLGWRPPKEDEEGFSAGQPRWVFQVPLAGKDEDQLLKGMNQLWRRNIKKAGKAGVIVTQGGVEDLPDFYRIYLETAKRDHFTPRPLSYFPAMFEALLAEDKDRIRLYLAHHEGDLVAATIWIRVGGHAWYSYGASATAKREVRGSNAVQWRMITDALAAGCTVYNLRGITDTVDQNAPHLGLIQFKVGTGGEAVEYLGEWDLPLNRLLYKAFTVYMSRRG</sequence>
<dbReference type="EMBL" id="BAAARJ010000001">
    <property type="protein sequence ID" value="GAA2591667.1"/>
    <property type="molecule type" value="Genomic_DNA"/>
</dbReference>
<keyword evidence="8" id="KW-1185">Reference proteome</keyword>
<dbReference type="PANTHER" id="PTHR36174">
    <property type="entry name" value="LIPID II:GLYCINE GLYCYLTRANSFERASE"/>
    <property type="match status" value="1"/>
</dbReference>
<dbReference type="SUPFAM" id="SSF55729">
    <property type="entry name" value="Acyl-CoA N-acyltransferases (Nat)"/>
    <property type="match status" value="2"/>
</dbReference>